<dbReference type="PANTHER" id="PTHR30250:SF11">
    <property type="entry name" value="O-ANTIGEN TRANSPORTER-RELATED"/>
    <property type="match status" value="1"/>
</dbReference>
<feature type="transmembrane region" description="Helical" evidence="6">
    <location>
        <begin position="225"/>
        <end position="251"/>
    </location>
</feature>
<feature type="transmembrane region" description="Helical" evidence="6">
    <location>
        <begin position="12"/>
        <end position="32"/>
    </location>
</feature>
<dbReference type="EMBL" id="CP101751">
    <property type="protein sequence ID" value="UUC45479.1"/>
    <property type="molecule type" value="Genomic_DNA"/>
</dbReference>
<feature type="transmembrane region" description="Helical" evidence="6">
    <location>
        <begin position="307"/>
        <end position="334"/>
    </location>
</feature>
<evidence type="ECO:0000256" key="3">
    <source>
        <dbReference type="ARBA" id="ARBA00022692"/>
    </source>
</evidence>
<feature type="transmembrane region" description="Helical" evidence="6">
    <location>
        <begin position="430"/>
        <end position="449"/>
    </location>
</feature>
<evidence type="ECO:0000256" key="6">
    <source>
        <dbReference type="SAM" id="Phobius"/>
    </source>
</evidence>
<feature type="transmembrane region" description="Helical" evidence="6">
    <location>
        <begin position="186"/>
        <end position="204"/>
    </location>
</feature>
<accession>A0ABY5IS55</accession>
<comment type="subcellular location">
    <subcellularLocation>
        <location evidence="1">Cell membrane</location>
        <topology evidence="1">Multi-pass membrane protein</topology>
    </subcellularLocation>
</comment>
<feature type="transmembrane region" description="Helical" evidence="6">
    <location>
        <begin position="123"/>
        <end position="142"/>
    </location>
</feature>
<proteinExistence type="predicted"/>
<evidence type="ECO:0000313" key="8">
    <source>
        <dbReference type="Proteomes" id="UP001059844"/>
    </source>
</evidence>
<dbReference type="PANTHER" id="PTHR30250">
    <property type="entry name" value="PST FAMILY PREDICTED COLANIC ACID TRANSPORTER"/>
    <property type="match status" value="1"/>
</dbReference>
<evidence type="ECO:0000256" key="2">
    <source>
        <dbReference type="ARBA" id="ARBA00022475"/>
    </source>
</evidence>
<sequence length="498" mass="55521">MSGNSQTAYRHILKATSIFGGVQVFNILVSIIRSKIIAVLIGPAGMGIAGLLNATLNLIGGFSNLGLETSAVKDISIAKTQGPEKVARIIKVFSTLLFWAGILGAGITILLSPWLSQLSFGNYEYIFSFILVAIALFFRQLSVRNTTILQGLQNHKYFAKSSLYGNAIGLLLIVPLYYFWKTEAIAPVIIATYLIMYLVTAFFVKKLQIKKVSLASGEIVQEGKSMLQLGFMLSLNSIYILIAGYILQIFISNTGSVSEVGLFNAGFVIINTYVGLIFNAMGTDYYPKLAAISSDLQKINVFVNQQIYVAVLLITPVIIAFIIVMPYMIIALYSAKFLPIIAMVKWGIVGMLFKAVSWSLGYIMIVKDDSRMFIKTALFFNSLSILLNLLGYYYYGLEGLGISSLLYYIIHLVVIIAITRKRYNVYFENAFNKVFLLSSIMCILVFLLSDLDNLLLRYGLQVFLFLLASLYSVYQLDKKMDIRGVVNRFLKQKKDGHL</sequence>
<dbReference type="InterPro" id="IPR050833">
    <property type="entry name" value="Poly_Biosynth_Transport"/>
</dbReference>
<organism evidence="7 8">
    <name type="scientific">Flavobacterium cerinum</name>
    <dbReference type="NCBI Taxonomy" id="2502784"/>
    <lineage>
        <taxon>Bacteria</taxon>
        <taxon>Pseudomonadati</taxon>
        <taxon>Bacteroidota</taxon>
        <taxon>Flavobacteriia</taxon>
        <taxon>Flavobacteriales</taxon>
        <taxon>Flavobacteriaceae</taxon>
        <taxon>Flavobacterium</taxon>
    </lineage>
</organism>
<reference evidence="7" key="1">
    <citation type="submission" date="2022-07" db="EMBL/GenBank/DDBJ databases">
        <title>Isolation, identification, and degradation of a PFOSA degrading strain from sewage treatment plant.</title>
        <authorList>
            <person name="Zhang L."/>
            <person name="Huo Y."/>
        </authorList>
    </citation>
    <scope>NUCLEOTIDE SEQUENCE</scope>
    <source>
        <strain evidence="7">C1</strain>
    </source>
</reference>
<feature type="transmembrane region" description="Helical" evidence="6">
    <location>
        <begin position="263"/>
        <end position="286"/>
    </location>
</feature>
<evidence type="ECO:0000256" key="1">
    <source>
        <dbReference type="ARBA" id="ARBA00004651"/>
    </source>
</evidence>
<evidence type="ECO:0000256" key="4">
    <source>
        <dbReference type="ARBA" id="ARBA00022989"/>
    </source>
</evidence>
<keyword evidence="3 6" id="KW-0812">Transmembrane</keyword>
<keyword evidence="2" id="KW-1003">Cell membrane</keyword>
<feature type="transmembrane region" description="Helical" evidence="6">
    <location>
        <begin position="88"/>
        <end position="111"/>
    </location>
</feature>
<feature type="transmembrane region" description="Helical" evidence="6">
    <location>
        <begin position="346"/>
        <end position="365"/>
    </location>
</feature>
<evidence type="ECO:0000256" key="5">
    <source>
        <dbReference type="ARBA" id="ARBA00023136"/>
    </source>
</evidence>
<keyword evidence="5 6" id="KW-0472">Membrane</keyword>
<feature type="transmembrane region" description="Helical" evidence="6">
    <location>
        <begin position="377"/>
        <end position="395"/>
    </location>
</feature>
<keyword evidence="8" id="KW-1185">Reference proteome</keyword>
<feature type="transmembrane region" description="Helical" evidence="6">
    <location>
        <begin position="44"/>
        <end position="67"/>
    </location>
</feature>
<name>A0ABY5IS55_9FLAO</name>
<keyword evidence="4 6" id="KW-1133">Transmembrane helix</keyword>
<protein>
    <submittedName>
        <fullName evidence="7">Oligosaccharide flippase family protein</fullName>
    </submittedName>
</protein>
<dbReference type="RefSeq" id="WP_256551174.1">
    <property type="nucleotide sequence ID" value="NZ_CP101751.1"/>
</dbReference>
<evidence type="ECO:0000313" key="7">
    <source>
        <dbReference type="EMBL" id="UUC45479.1"/>
    </source>
</evidence>
<feature type="transmembrane region" description="Helical" evidence="6">
    <location>
        <begin position="163"/>
        <end position="180"/>
    </location>
</feature>
<dbReference type="Pfam" id="PF13440">
    <property type="entry name" value="Polysacc_synt_3"/>
    <property type="match status" value="1"/>
</dbReference>
<dbReference type="Proteomes" id="UP001059844">
    <property type="component" value="Chromosome"/>
</dbReference>
<gene>
    <name evidence="7" type="ORF">NOX80_17885</name>
</gene>
<feature type="transmembrane region" description="Helical" evidence="6">
    <location>
        <begin position="401"/>
        <end position="418"/>
    </location>
</feature>
<feature type="transmembrane region" description="Helical" evidence="6">
    <location>
        <begin position="455"/>
        <end position="474"/>
    </location>
</feature>